<dbReference type="PROSITE" id="PS00893">
    <property type="entry name" value="NUDIX_BOX"/>
    <property type="match status" value="1"/>
</dbReference>
<keyword evidence="5" id="KW-1185">Reference proteome</keyword>
<dbReference type="RefSeq" id="WP_007147123.1">
    <property type="nucleotide sequence ID" value="NZ_AKCI01000001.1"/>
</dbReference>
<evidence type="ECO:0000256" key="1">
    <source>
        <dbReference type="ARBA" id="ARBA00005582"/>
    </source>
</evidence>
<dbReference type="OrthoDB" id="9804442at2"/>
<name>J0X1M1_9BIFI</name>
<dbReference type="SUPFAM" id="SSF55811">
    <property type="entry name" value="Nudix"/>
    <property type="match status" value="1"/>
</dbReference>
<dbReference type="PANTHER" id="PTHR43736:SF1">
    <property type="entry name" value="DIHYDRONEOPTERIN TRIPHOSPHATE DIPHOSPHATASE"/>
    <property type="match status" value="1"/>
</dbReference>
<evidence type="ECO:0000313" key="4">
    <source>
        <dbReference type="EMBL" id="EJD65291.1"/>
    </source>
</evidence>
<dbReference type="CDD" id="cd04688">
    <property type="entry name" value="NUDIX_Hydrolase"/>
    <property type="match status" value="1"/>
</dbReference>
<dbReference type="GO" id="GO:0016787">
    <property type="term" value="F:hydrolase activity"/>
    <property type="evidence" value="ECO:0007669"/>
    <property type="project" value="UniProtKB-KW"/>
</dbReference>
<comment type="similarity">
    <text evidence="1">Belongs to the Nudix hydrolase family.</text>
</comment>
<dbReference type="InterPro" id="IPR015797">
    <property type="entry name" value="NUDIX_hydrolase-like_dom_sf"/>
</dbReference>
<evidence type="ECO:0000259" key="3">
    <source>
        <dbReference type="PROSITE" id="PS51462"/>
    </source>
</evidence>
<sequence>MVSALDLTLPAGSGMVNIRVGAILMKGPQFLMAGNTGSDYLYSVGGRIKFGETAEEAVLREVYEETGYKLKVDRLGFIYENRFVCDWGSNSGKKYYEIGFFFYMAVPDSFNPVCTSSADNGHQEFLRWVSPGDTVKYYPEFFASELKNPSYQVRHMVTNNW</sequence>
<dbReference type="STRING" id="857290.HMPREF9156_00055"/>
<dbReference type="Gene3D" id="3.90.79.10">
    <property type="entry name" value="Nucleoside Triphosphate Pyrophosphohydrolase"/>
    <property type="match status" value="1"/>
</dbReference>
<dbReference type="eggNOG" id="COG1051">
    <property type="taxonomic scope" value="Bacteria"/>
</dbReference>
<protein>
    <recommendedName>
        <fullName evidence="3">Nudix hydrolase domain-containing protein</fullName>
    </recommendedName>
</protein>
<dbReference type="PANTHER" id="PTHR43736">
    <property type="entry name" value="ADP-RIBOSE PYROPHOSPHATASE"/>
    <property type="match status" value="1"/>
</dbReference>
<dbReference type="InterPro" id="IPR000086">
    <property type="entry name" value="NUDIX_hydrolase_dom"/>
</dbReference>
<dbReference type="InterPro" id="IPR020084">
    <property type="entry name" value="NUDIX_hydrolase_CS"/>
</dbReference>
<feature type="domain" description="Nudix hydrolase" evidence="3">
    <location>
        <begin position="15"/>
        <end position="155"/>
    </location>
</feature>
<evidence type="ECO:0000313" key="5">
    <source>
        <dbReference type="Proteomes" id="UP000006415"/>
    </source>
</evidence>
<reference evidence="4 5" key="1">
    <citation type="submission" date="2012-01" db="EMBL/GenBank/DDBJ databases">
        <title>The Genome Sequence of Scardovia wiggsiae F0424.</title>
        <authorList>
            <consortium name="The Broad Institute Genome Sequencing Platform"/>
            <person name="Earl A."/>
            <person name="Ward D."/>
            <person name="Feldgarden M."/>
            <person name="Gevers D."/>
            <person name="Izard J."/>
            <person name="Ganesan A."/>
            <person name="Baranova O.V."/>
            <person name="Blanton J.M."/>
            <person name="Tanner A.C."/>
            <person name="Mathney J."/>
            <person name="Dewhirst F.E."/>
            <person name="Young S.K."/>
            <person name="Zeng Q."/>
            <person name="Gargeya S."/>
            <person name="Fitzgerald M."/>
            <person name="Haas B."/>
            <person name="Abouelleil A."/>
            <person name="Alvarado L."/>
            <person name="Arachchi H.M."/>
            <person name="Berlin A."/>
            <person name="Chapman S.B."/>
            <person name="Gearin G."/>
            <person name="Goldberg J."/>
            <person name="Griggs A."/>
            <person name="Gujja S."/>
            <person name="Hansen M."/>
            <person name="Heiman D."/>
            <person name="Howarth C."/>
            <person name="Larimer J."/>
            <person name="Lui A."/>
            <person name="MacDonald P.J.P."/>
            <person name="McCowen C."/>
            <person name="Montmayeur A."/>
            <person name="Murphy C."/>
            <person name="Neiman D."/>
            <person name="Pearson M."/>
            <person name="Priest M."/>
            <person name="Roberts A."/>
            <person name="Saif S."/>
            <person name="Shea T."/>
            <person name="Sisk P."/>
            <person name="Stolte C."/>
            <person name="Sykes S."/>
            <person name="Wortman J."/>
            <person name="Nusbaum C."/>
            <person name="Birren B."/>
        </authorList>
    </citation>
    <scope>NUCLEOTIDE SEQUENCE [LARGE SCALE GENOMIC DNA]</scope>
    <source>
        <strain evidence="4 5">F0424</strain>
    </source>
</reference>
<organism evidence="4 5">
    <name type="scientific">Scardovia wiggsiae F0424</name>
    <dbReference type="NCBI Taxonomy" id="857290"/>
    <lineage>
        <taxon>Bacteria</taxon>
        <taxon>Bacillati</taxon>
        <taxon>Actinomycetota</taxon>
        <taxon>Actinomycetes</taxon>
        <taxon>Bifidobacteriales</taxon>
        <taxon>Bifidobacteriaceae</taxon>
        <taxon>Scardovia</taxon>
    </lineage>
</organism>
<evidence type="ECO:0000256" key="2">
    <source>
        <dbReference type="ARBA" id="ARBA00022801"/>
    </source>
</evidence>
<dbReference type="Pfam" id="PF00293">
    <property type="entry name" value="NUDIX"/>
    <property type="match status" value="1"/>
</dbReference>
<dbReference type="EMBL" id="AGZS01000001">
    <property type="protein sequence ID" value="EJD65291.1"/>
    <property type="molecule type" value="Genomic_DNA"/>
</dbReference>
<dbReference type="AlphaFoldDB" id="J0X1M1"/>
<dbReference type="HOGENOM" id="CLU_037162_18_6_11"/>
<proteinExistence type="inferred from homology"/>
<gene>
    <name evidence="4" type="ORF">HMPREF9156_00055</name>
</gene>
<dbReference type="Proteomes" id="UP000006415">
    <property type="component" value="Unassembled WGS sequence"/>
</dbReference>
<dbReference type="PROSITE" id="PS51462">
    <property type="entry name" value="NUDIX"/>
    <property type="match status" value="1"/>
</dbReference>
<comment type="caution">
    <text evidence="4">The sequence shown here is derived from an EMBL/GenBank/DDBJ whole genome shotgun (WGS) entry which is preliminary data.</text>
</comment>
<keyword evidence="2" id="KW-0378">Hydrolase</keyword>
<accession>J0X1M1</accession>